<keyword evidence="2 7" id="KW-0812">Transmembrane</keyword>
<sequence>MKVLWSFARPHARTLALGLLLALLGSATGLATPLVTKWVLDSLGSGDSLLAPAGVLLALTLGGSLVFLLQWRILGAMGERVVLGARTSMIRRYLRATVPGLTARPSGELVTRVTSDTVLLSEAAASAIVGIINSTVMLVGTLVLMGVLDLVLLGVTIVAVVIVTLLFALVMPAIAKAKTEAQEHLGQLGGALEGALRAIKTVKANRAEDRLQEQIVASAATSAEYSIRAARKEGLAWTIAWTGVQLAIIVVLALGAWRVQDGLLEVSSLIAFLLYAFNLMGPIMELSQQVTQLQTGLVAAGRIREMDAIEIEPELAPTSAPEQRDGPILALHDVVAAYGPDTEPAVDGVSLTVPRRGHVAIVGPSGAGKTSLFSLILRFLEPQSGRLELDGRDYAGWSHAEVRDRLAYVEQETPVVPGTILDNVLLGRPDATREEVEAVMAQVRLEHLDLDESLSGTNVSGGERQRIAVARAMLRAPDVLLLDEATAQVDALTESAIGEAIQTRAQQGAVLTIAHRLSTVIDADTIIVLEDGRVRAQGTHTELLQSDELYRSFVEALRIDQSSYGKSVMIS</sequence>
<keyword evidence="6 7" id="KW-0472">Membrane</keyword>
<feature type="domain" description="ABC transmembrane type-1" evidence="9">
    <location>
        <begin position="16"/>
        <end position="295"/>
    </location>
</feature>
<dbReference type="InterPro" id="IPR011527">
    <property type="entry name" value="ABC1_TM_dom"/>
</dbReference>
<feature type="domain" description="ABC transporter" evidence="8">
    <location>
        <begin position="329"/>
        <end position="556"/>
    </location>
</feature>
<dbReference type="GO" id="GO:0005524">
    <property type="term" value="F:ATP binding"/>
    <property type="evidence" value="ECO:0007669"/>
    <property type="project" value="UniProtKB-KW"/>
</dbReference>
<comment type="caution">
    <text evidence="10">The sequence shown here is derived from an EMBL/GenBank/DDBJ whole genome shotgun (WGS) entry which is preliminary data.</text>
</comment>
<proteinExistence type="predicted"/>
<dbReference type="InterPro" id="IPR003593">
    <property type="entry name" value="AAA+_ATPase"/>
</dbReference>
<dbReference type="SMART" id="SM00382">
    <property type="entry name" value="AAA"/>
    <property type="match status" value="1"/>
</dbReference>
<evidence type="ECO:0000256" key="3">
    <source>
        <dbReference type="ARBA" id="ARBA00022741"/>
    </source>
</evidence>
<evidence type="ECO:0000259" key="8">
    <source>
        <dbReference type="PROSITE" id="PS50893"/>
    </source>
</evidence>
<dbReference type="PANTHER" id="PTHR43394:SF1">
    <property type="entry name" value="ATP-BINDING CASSETTE SUB-FAMILY B MEMBER 10, MITOCHONDRIAL"/>
    <property type="match status" value="1"/>
</dbReference>
<dbReference type="SUPFAM" id="SSF52540">
    <property type="entry name" value="P-loop containing nucleoside triphosphate hydrolases"/>
    <property type="match status" value="1"/>
</dbReference>
<gene>
    <name evidence="10" type="ORF">OJ962_18590</name>
</gene>
<evidence type="ECO:0000256" key="1">
    <source>
        <dbReference type="ARBA" id="ARBA00004651"/>
    </source>
</evidence>
<protein>
    <submittedName>
        <fullName evidence="10">ABC transporter ATP-binding protein/permease</fullName>
    </submittedName>
</protein>
<dbReference type="InterPro" id="IPR003439">
    <property type="entry name" value="ABC_transporter-like_ATP-bd"/>
</dbReference>
<dbReference type="PROSITE" id="PS00211">
    <property type="entry name" value="ABC_TRANSPORTER_1"/>
    <property type="match status" value="1"/>
</dbReference>
<evidence type="ECO:0000256" key="7">
    <source>
        <dbReference type="SAM" id="Phobius"/>
    </source>
</evidence>
<evidence type="ECO:0000256" key="5">
    <source>
        <dbReference type="ARBA" id="ARBA00022989"/>
    </source>
</evidence>
<dbReference type="InterPro" id="IPR027417">
    <property type="entry name" value="P-loop_NTPase"/>
</dbReference>
<evidence type="ECO:0000313" key="11">
    <source>
        <dbReference type="Proteomes" id="UP001147700"/>
    </source>
</evidence>
<feature type="transmembrane region" description="Helical" evidence="7">
    <location>
        <begin position="235"/>
        <end position="257"/>
    </location>
</feature>
<dbReference type="SUPFAM" id="SSF90123">
    <property type="entry name" value="ABC transporter transmembrane region"/>
    <property type="match status" value="1"/>
</dbReference>
<dbReference type="InterPro" id="IPR036640">
    <property type="entry name" value="ABC1_TM_sf"/>
</dbReference>
<dbReference type="Proteomes" id="UP001147700">
    <property type="component" value="Unassembled WGS sequence"/>
</dbReference>
<reference evidence="10" key="1">
    <citation type="submission" date="2022-10" db="EMBL/GenBank/DDBJ databases">
        <title>The WGS of Solirubrobacter sp. CPCC 204708.</title>
        <authorList>
            <person name="Jiang Z."/>
        </authorList>
    </citation>
    <scope>NUCLEOTIDE SEQUENCE</scope>
    <source>
        <strain evidence="10">CPCC 204708</strain>
    </source>
</reference>
<accession>A0ABT4RLU2</accession>
<feature type="transmembrane region" description="Helical" evidence="7">
    <location>
        <begin position="123"/>
        <end position="144"/>
    </location>
</feature>
<keyword evidence="11" id="KW-1185">Reference proteome</keyword>
<dbReference type="PROSITE" id="PS50893">
    <property type="entry name" value="ABC_TRANSPORTER_2"/>
    <property type="match status" value="1"/>
</dbReference>
<dbReference type="InterPro" id="IPR039421">
    <property type="entry name" value="Type_1_exporter"/>
</dbReference>
<dbReference type="Pfam" id="PF00664">
    <property type="entry name" value="ABC_membrane"/>
    <property type="match status" value="1"/>
</dbReference>
<dbReference type="Gene3D" id="3.40.50.300">
    <property type="entry name" value="P-loop containing nucleotide triphosphate hydrolases"/>
    <property type="match status" value="1"/>
</dbReference>
<evidence type="ECO:0000256" key="2">
    <source>
        <dbReference type="ARBA" id="ARBA00022692"/>
    </source>
</evidence>
<dbReference type="Pfam" id="PF00005">
    <property type="entry name" value="ABC_tran"/>
    <property type="match status" value="1"/>
</dbReference>
<evidence type="ECO:0000256" key="4">
    <source>
        <dbReference type="ARBA" id="ARBA00022840"/>
    </source>
</evidence>
<feature type="transmembrane region" description="Helical" evidence="7">
    <location>
        <begin position="49"/>
        <end position="69"/>
    </location>
</feature>
<evidence type="ECO:0000259" key="9">
    <source>
        <dbReference type="PROSITE" id="PS50929"/>
    </source>
</evidence>
<comment type="subcellular location">
    <subcellularLocation>
        <location evidence="1">Cell membrane</location>
        <topology evidence="1">Multi-pass membrane protein</topology>
    </subcellularLocation>
</comment>
<keyword evidence="3" id="KW-0547">Nucleotide-binding</keyword>
<evidence type="ECO:0000313" key="10">
    <source>
        <dbReference type="EMBL" id="MDA0139514.1"/>
    </source>
</evidence>
<keyword evidence="5 7" id="KW-1133">Transmembrane helix</keyword>
<dbReference type="EMBL" id="JAPCID010000026">
    <property type="protein sequence ID" value="MDA0139514.1"/>
    <property type="molecule type" value="Genomic_DNA"/>
</dbReference>
<organism evidence="10 11">
    <name type="scientific">Solirubrobacter deserti</name>
    <dbReference type="NCBI Taxonomy" id="2282478"/>
    <lineage>
        <taxon>Bacteria</taxon>
        <taxon>Bacillati</taxon>
        <taxon>Actinomycetota</taxon>
        <taxon>Thermoleophilia</taxon>
        <taxon>Solirubrobacterales</taxon>
        <taxon>Solirubrobacteraceae</taxon>
        <taxon>Solirubrobacter</taxon>
    </lineage>
</organism>
<evidence type="ECO:0000256" key="6">
    <source>
        <dbReference type="ARBA" id="ARBA00023136"/>
    </source>
</evidence>
<dbReference type="PANTHER" id="PTHR43394">
    <property type="entry name" value="ATP-DEPENDENT PERMEASE MDL1, MITOCHONDRIAL"/>
    <property type="match status" value="1"/>
</dbReference>
<dbReference type="Gene3D" id="1.20.1560.10">
    <property type="entry name" value="ABC transporter type 1, transmembrane domain"/>
    <property type="match status" value="1"/>
</dbReference>
<feature type="transmembrane region" description="Helical" evidence="7">
    <location>
        <begin position="150"/>
        <end position="170"/>
    </location>
</feature>
<dbReference type="CDD" id="cd18551">
    <property type="entry name" value="ABC_6TM_LmrA_like"/>
    <property type="match status" value="1"/>
</dbReference>
<dbReference type="InterPro" id="IPR017871">
    <property type="entry name" value="ABC_transporter-like_CS"/>
</dbReference>
<dbReference type="PROSITE" id="PS50929">
    <property type="entry name" value="ABC_TM1F"/>
    <property type="match status" value="1"/>
</dbReference>
<keyword evidence="4 10" id="KW-0067">ATP-binding</keyword>
<dbReference type="RefSeq" id="WP_270006523.1">
    <property type="nucleotide sequence ID" value="NZ_JAPCID010000026.1"/>
</dbReference>
<name>A0ABT4RLU2_9ACTN</name>